<reference evidence="5" key="2">
    <citation type="submission" date="2019-12" db="EMBL/GenBank/DDBJ databases">
        <title>Complete and draft genome sequences of new strains and members of some known species of the genus Rathayibacter isolated from plants.</title>
        <authorList>
            <person name="Tarlachkov S.V."/>
            <person name="Starodumova I.P."/>
            <person name="Dorofeeva L.V."/>
            <person name="Prisyazhnaya N.V."/>
            <person name="Leyn S."/>
            <person name="Zlamal J."/>
            <person name="Elan M."/>
            <person name="Osterman A.L."/>
            <person name="Nadler S."/>
            <person name="Subbotin S.A."/>
            <person name="Evtushenko L.I."/>
        </authorList>
    </citation>
    <scope>NUCLEOTIDE SEQUENCE [LARGE SCALE GENOMIC DNA]</scope>
    <source>
        <strain evidence="5">VKM Ac-2761</strain>
    </source>
</reference>
<dbReference type="InterPro" id="IPR029068">
    <property type="entry name" value="Glyas_Bleomycin-R_OHBP_Dase"/>
</dbReference>
<dbReference type="Gene3D" id="3.10.180.10">
    <property type="entry name" value="2,3-Dihydroxybiphenyl 1,2-Dioxygenase, domain 1"/>
    <property type="match status" value="1"/>
</dbReference>
<evidence type="ECO:0000313" key="4">
    <source>
        <dbReference type="Proteomes" id="UP000076717"/>
    </source>
</evidence>
<gene>
    <name evidence="2" type="ORF">ACH61_02525</name>
    <name evidence="3" type="ORF">GSU10_11020</name>
</gene>
<name>A0A166HCG9_9MICO</name>
<dbReference type="CDD" id="cd06588">
    <property type="entry name" value="PhnB_like"/>
    <property type="match status" value="1"/>
</dbReference>
<accession>A0A166HCG9</accession>
<dbReference type="Proteomes" id="UP000076717">
    <property type="component" value="Unassembled WGS sequence"/>
</dbReference>
<dbReference type="EMBL" id="LIIN01000106">
    <property type="protein sequence ID" value="KZX20354.1"/>
    <property type="molecule type" value="Genomic_DNA"/>
</dbReference>
<evidence type="ECO:0000313" key="2">
    <source>
        <dbReference type="EMBL" id="KZX20354.1"/>
    </source>
</evidence>
<dbReference type="Proteomes" id="UP000465031">
    <property type="component" value="Chromosome"/>
</dbReference>
<dbReference type="KEGG" id="rte:GSU10_11020"/>
<dbReference type="SUPFAM" id="SSF54593">
    <property type="entry name" value="Glyoxalase/Bleomycin resistance protein/Dihydroxybiphenyl dioxygenase"/>
    <property type="match status" value="1"/>
</dbReference>
<evidence type="ECO:0000313" key="5">
    <source>
        <dbReference type="Proteomes" id="UP000465031"/>
    </source>
</evidence>
<dbReference type="PANTHER" id="PTHR33990:SF1">
    <property type="entry name" value="PROTEIN YJDN"/>
    <property type="match status" value="1"/>
</dbReference>
<reference evidence="2 4" key="1">
    <citation type="submission" date="2015-08" db="EMBL/GenBank/DDBJ databases">
        <title>Draft Genome Sequence of Rathayibacter sp. Strain VKM Ac-2596 Isolated from Leaf Gall Induced by Plant-Parasitic Nematodes.</title>
        <authorList>
            <person name="Vasilenko O.V."/>
            <person name="Starodumova I.P."/>
            <person name="Tarlachkov S.V."/>
            <person name="Dorofeeva L.V."/>
            <person name="Evtushenko L.I."/>
        </authorList>
    </citation>
    <scope>NUCLEOTIDE SEQUENCE [LARGE SCALE GENOMIC DNA]</scope>
    <source>
        <strain evidence="2 4">VKM Ac-2596</strain>
    </source>
</reference>
<keyword evidence="4" id="KW-1185">Reference proteome</keyword>
<dbReference type="InterPro" id="IPR004360">
    <property type="entry name" value="Glyas_Fos-R_dOase_dom"/>
</dbReference>
<dbReference type="AlphaFoldDB" id="A0A166HCG9"/>
<dbReference type="Pfam" id="PF00903">
    <property type="entry name" value="Glyoxalase"/>
    <property type="match status" value="1"/>
</dbReference>
<dbReference type="InterPro" id="IPR028973">
    <property type="entry name" value="PhnB-like"/>
</dbReference>
<organism evidence="2 4">
    <name type="scientific">Rathayibacter tanaceti</name>
    <dbReference type="NCBI Taxonomy" id="1671680"/>
    <lineage>
        <taxon>Bacteria</taxon>
        <taxon>Bacillati</taxon>
        <taxon>Actinomycetota</taxon>
        <taxon>Actinomycetes</taxon>
        <taxon>Micrococcales</taxon>
        <taxon>Microbacteriaceae</taxon>
        <taxon>Rathayibacter</taxon>
    </lineage>
</organism>
<dbReference type="EMBL" id="CP047186">
    <property type="protein sequence ID" value="QHC56109.1"/>
    <property type="molecule type" value="Genomic_DNA"/>
</dbReference>
<proteinExistence type="predicted"/>
<protein>
    <submittedName>
        <fullName evidence="3">VOC family protein</fullName>
    </submittedName>
</protein>
<sequence length="138" mass="14636">MSTSLSPYLGFDGVAREAMEFYRSVLGGELTSSTFADFGASQDPADQDRIMHAQLVTTNGLVLMGSDTMSSVPADTGSRITIALFGEDDAELSGYWEGLADGGSIIEPLVASPWGDRFGMLVDRYGIGWMVNISAPAV</sequence>
<feature type="domain" description="Glyoxalase/fosfomycin resistance/dioxygenase" evidence="1">
    <location>
        <begin position="15"/>
        <end position="130"/>
    </location>
</feature>
<dbReference type="PANTHER" id="PTHR33990">
    <property type="entry name" value="PROTEIN YJDN-RELATED"/>
    <property type="match status" value="1"/>
</dbReference>
<dbReference type="OrthoDB" id="9795306at2"/>
<evidence type="ECO:0000259" key="1">
    <source>
        <dbReference type="Pfam" id="PF00903"/>
    </source>
</evidence>
<evidence type="ECO:0000313" key="3">
    <source>
        <dbReference type="EMBL" id="QHC56109.1"/>
    </source>
</evidence>
<dbReference type="RefSeq" id="WP_068212310.1">
    <property type="nucleotide sequence ID" value="NZ_CP047186.1"/>
</dbReference>
<reference evidence="3" key="3">
    <citation type="submission" date="2019-12" db="EMBL/GenBank/DDBJ databases">
        <title>Complete and Draft Genome Sequences of New Strains and Members of Some Known Species of the Genus Rathayibacter isolated from Plants.</title>
        <authorList>
            <person name="Tarlachkov S.V."/>
            <person name="Starodumova I.P."/>
            <person name="Dorofeeva L.V."/>
            <person name="Prisyazhnaya N.V."/>
            <person name="Leyn S.A."/>
            <person name="Zlamal J.E."/>
            <person name="Elane M.L."/>
            <person name="Osterman A.L."/>
            <person name="Nadler S.A."/>
            <person name="Subbotin S.A."/>
            <person name="Evtushenko L.I."/>
        </authorList>
    </citation>
    <scope>NUCLEOTIDE SEQUENCE</scope>
    <source>
        <strain evidence="3">VKM Ac-2761</strain>
    </source>
</reference>